<keyword evidence="3" id="KW-0813">Transport</keyword>
<keyword evidence="7" id="KW-0998">Cell outer membrane</keyword>
<dbReference type="PANTHER" id="PTHR30026:SF20">
    <property type="entry name" value="OUTER MEMBRANE PROTEIN TOLC"/>
    <property type="match status" value="1"/>
</dbReference>
<dbReference type="STRING" id="415425.SAMN05444363_2564"/>
<dbReference type="InterPro" id="IPR003423">
    <property type="entry name" value="OMP_efflux"/>
</dbReference>
<dbReference type="OrthoDB" id="680214at2"/>
<comment type="subcellular location">
    <subcellularLocation>
        <location evidence="1">Cell outer membrane</location>
    </subcellularLocation>
</comment>
<keyword evidence="4" id="KW-1134">Transmembrane beta strand</keyword>
<evidence type="ECO:0000256" key="3">
    <source>
        <dbReference type="ARBA" id="ARBA00022448"/>
    </source>
</evidence>
<organism evidence="9 10">
    <name type="scientific">Flavobacterium terrae</name>
    <dbReference type="NCBI Taxonomy" id="415425"/>
    <lineage>
        <taxon>Bacteria</taxon>
        <taxon>Pseudomonadati</taxon>
        <taxon>Bacteroidota</taxon>
        <taxon>Flavobacteriia</taxon>
        <taxon>Flavobacteriales</taxon>
        <taxon>Flavobacteriaceae</taxon>
        <taxon>Flavobacterium</taxon>
    </lineage>
</organism>
<keyword evidence="8" id="KW-0175">Coiled coil</keyword>
<dbReference type="SUPFAM" id="SSF56954">
    <property type="entry name" value="Outer membrane efflux proteins (OEP)"/>
    <property type="match status" value="1"/>
</dbReference>
<comment type="similarity">
    <text evidence="2">Belongs to the outer membrane factor (OMF) (TC 1.B.17) family.</text>
</comment>
<accession>A0A1M6GE50</accession>
<evidence type="ECO:0000256" key="2">
    <source>
        <dbReference type="ARBA" id="ARBA00007613"/>
    </source>
</evidence>
<protein>
    <submittedName>
        <fullName evidence="9">Outer membrane protein TolC</fullName>
    </submittedName>
</protein>
<evidence type="ECO:0000256" key="8">
    <source>
        <dbReference type="SAM" id="Coils"/>
    </source>
</evidence>
<dbReference type="GO" id="GO:0009279">
    <property type="term" value="C:cell outer membrane"/>
    <property type="evidence" value="ECO:0007669"/>
    <property type="project" value="UniProtKB-SubCell"/>
</dbReference>
<reference evidence="10" key="1">
    <citation type="submission" date="2016-11" db="EMBL/GenBank/DDBJ databases">
        <authorList>
            <person name="Varghese N."/>
            <person name="Submissions S."/>
        </authorList>
    </citation>
    <scope>NUCLEOTIDE SEQUENCE [LARGE SCALE GENOMIC DNA]</scope>
    <source>
        <strain evidence="10">DSM 18829</strain>
    </source>
</reference>
<evidence type="ECO:0000256" key="6">
    <source>
        <dbReference type="ARBA" id="ARBA00023136"/>
    </source>
</evidence>
<dbReference type="EMBL" id="FQZI01000005">
    <property type="protein sequence ID" value="SHJ08209.1"/>
    <property type="molecule type" value="Genomic_DNA"/>
</dbReference>
<dbReference type="RefSeq" id="WP_073311894.1">
    <property type="nucleotide sequence ID" value="NZ_FQZI01000005.1"/>
</dbReference>
<dbReference type="PANTHER" id="PTHR30026">
    <property type="entry name" value="OUTER MEMBRANE PROTEIN TOLC"/>
    <property type="match status" value="1"/>
</dbReference>
<evidence type="ECO:0000313" key="10">
    <source>
        <dbReference type="Proteomes" id="UP000184488"/>
    </source>
</evidence>
<evidence type="ECO:0000256" key="1">
    <source>
        <dbReference type="ARBA" id="ARBA00004442"/>
    </source>
</evidence>
<dbReference type="Gene3D" id="1.20.1600.10">
    <property type="entry name" value="Outer membrane efflux proteins (OEP)"/>
    <property type="match status" value="1"/>
</dbReference>
<feature type="coiled-coil region" evidence="8">
    <location>
        <begin position="333"/>
        <end position="367"/>
    </location>
</feature>
<keyword evidence="6" id="KW-0472">Membrane</keyword>
<gene>
    <name evidence="9" type="ORF">SAMN05444363_2564</name>
</gene>
<proteinExistence type="inferred from homology"/>
<sequence>MKYNKITIIITLLVMFSGYSQEKKKLSLKEAISLAITKSDQTTLSNLKAQTAKLEMETIKNNQYPTVKISGQYMRLTNADVTSAFSTGSGGKGIEVNQLLFGQANASMPLFNGFKLKNSIDASENMYKAEASNSIHAKEEIGLYVVELFAKLYQSQEMIELFKENLKSAQQRTKDFSAMVDNGLMARNDLLKAQLQESNIQLSMDNAQKNFNVINYQLVTLLKLPENTIVDIDIEAVKNDMVLNRNAYVEAKRSDFEALSFQQKAAEANVKASQSGYYPSIALMGGYIAFDLKNVLTVTNAMNFGVGVNYDLSNIFKNGKEVKLAKSKAEQAKTAVSMMNDKIKEEVQQAQENYNLSEKQNAVYKQAVEQAAENYRIVKDKYDNSLSTTNDLLEADTQQLQTKINLALSQADIALKYYQLQFASGKLINSFNLTQK</sequence>
<dbReference type="GO" id="GO:1990281">
    <property type="term" value="C:efflux pump complex"/>
    <property type="evidence" value="ECO:0007669"/>
    <property type="project" value="TreeGrafter"/>
</dbReference>
<dbReference type="GO" id="GO:0015562">
    <property type="term" value="F:efflux transmembrane transporter activity"/>
    <property type="evidence" value="ECO:0007669"/>
    <property type="project" value="InterPro"/>
</dbReference>
<name>A0A1M6GE50_9FLAO</name>
<dbReference type="GO" id="GO:0015288">
    <property type="term" value="F:porin activity"/>
    <property type="evidence" value="ECO:0007669"/>
    <property type="project" value="TreeGrafter"/>
</dbReference>
<evidence type="ECO:0000256" key="4">
    <source>
        <dbReference type="ARBA" id="ARBA00022452"/>
    </source>
</evidence>
<dbReference type="InterPro" id="IPR051906">
    <property type="entry name" value="TolC-like"/>
</dbReference>
<keyword evidence="5" id="KW-0812">Transmembrane</keyword>
<dbReference type="Pfam" id="PF02321">
    <property type="entry name" value="OEP"/>
    <property type="match status" value="2"/>
</dbReference>
<evidence type="ECO:0000256" key="5">
    <source>
        <dbReference type="ARBA" id="ARBA00022692"/>
    </source>
</evidence>
<evidence type="ECO:0000256" key="7">
    <source>
        <dbReference type="ARBA" id="ARBA00023237"/>
    </source>
</evidence>
<dbReference type="Proteomes" id="UP000184488">
    <property type="component" value="Unassembled WGS sequence"/>
</dbReference>
<evidence type="ECO:0000313" key="9">
    <source>
        <dbReference type="EMBL" id="SHJ08209.1"/>
    </source>
</evidence>
<keyword evidence="10" id="KW-1185">Reference proteome</keyword>
<dbReference type="AlphaFoldDB" id="A0A1M6GE50"/>